<organism evidence="1 2">
    <name type="scientific">Bifidobacterium primatium</name>
    <dbReference type="NCBI Taxonomy" id="2045438"/>
    <lineage>
        <taxon>Bacteria</taxon>
        <taxon>Bacillati</taxon>
        <taxon>Actinomycetota</taxon>
        <taxon>Actinomycetes</taxon>
        <taxon>Bifidobacteriales</taxon>
        <taxon>Bifidobacteriaceae</taxon>
        <taxon>Bifidobacterium</taxon>
    </lineage>
</organism>
<dbReference type="OrthoDB" id="9769734at2"/>
<name>A0A2M9H832_9BIFI</name>
<keyword evidence="2" id="KW-1185">Reference proteome</keyword>
<dbReference type="Proteomes" id="UP000229095">
    <property type="component" value="Unassembled WGS sequence"/>
</dbReference>
<dbReference type="Pfam" id="PF08665">
    <property type="entry name" value="PglZ"/>
    <property type="match status" value="1"/>
</dbReference>
<protein>
    <submittedName>
        <fullName evidence="1">BREX-1 system phosphatase PglZ type A</fullName>
    </submittedName>
</protein>
<evidence type="ECO:0000313" key="1">
    <source>
        <dbReference type="EMBL" id="PJM72966.1"/>
    </source>
</evidence>
<dbReference type="Gene3D" id="3.40.720.10">
    <property type="entry name" value="Alkaline Phosphatase, subunit A"/>
    <property type="match status" value="1"/>
</dbReference>
<gene>
    <name evidence="1" type="ORF">CS006_06850</name>
</gene>
<dbReference type="InterPro" id="IPR017850">
    <property type="entry name" value="Alkaline_phosphatase_core_sf"/>
</dbReference>
<accession>A0A2M9H832</accession>
<dbReference type="NCBIfam" id="TIGR02687">
    <property type="entry name" value="BREX-1 system phosphatase PglZ type A"/>
    <property type="match status" value="1"/>
</dbReference>
<dbReference type="RefSeq" id="WP_100511069.1">
    <property type="nucleotide sequence ID" value="NZ_PEBI01000003.1"/>
</dbReference>
<dbReference type="InterPro" id="IPR014060">
    <property type="entry name" value="PglZ"/>
</dbReference>
<reference evidence="1 2" key="1">
    <citation type="submission" date="2017-10" db="EMBL/GenBank/DDBJ databases">
        <title>Draft genome sequences of strains TRE 1, TRE 9, TRE H and TRI 7, isolated from tamarins, belonging to four potential novel Bifidobacterium species.</title>
        <authorList>
            <person name="Mattarelli P."/>
            <person name="Modesto M."/>
            <person name="Puglisi E."/>
            <person name="Morelli L."/>
            <person name="Spezio C."/>
            <person name="Bonetti A."/>
            <person name="Sandri C."/>
        </authorList>
    </citation>
    <scope>NUCLEOTIDE SEQUENCE [LARGE SCALE GENOMIC DNA]</scope>
    <source>
        <strain evidence="2">TRE1</strain>
    </source>
</reference>
<dbReference type="EMBL" id="PEBI01000003">
    <property type="protein sequence ID" value="PJM72966.1"/>
    <property type="molecule type" value="Genomic_DNA"/>
</dbReference>
<proteinExistence type="predicted"/>
<dbReference type="SUPFAM" id="SSF53649">
    <property type="entry name" value="Alkaline phosphatase-like"/>
    <property type="match status" value="1"/>
</dbReference>
<sequence>MGGSEQLSALLAARFGKYVESANGEGRIVFWEDNEGVYDDAVATLVGPTATNATLRDVELIRLTNTNPFGVKYRVLREQPDTKFLIYRNAAEPGNEHPDDEHNWLLDLELAYGPVFSADRLMLILNETMPKDADGETRDAWLDVMQHTKPFFDDDDDVAALAERMSANDDARTMQAKMIAVLLNLPDGRNSLQDIWRRLLEQYAEDDDSGIDRIRKAGLLDFHWKGTSGIYRYEIPGDIPADMPYDLAPMGTNKTPTVKDFVLWLFKLAWNDFSEGDAGPDRYANIRRDFEGWRNDRTFTDTFKQLAEQVFDELMLSRDIVAMPLKKLIRRSLFSEVDEQIVTLLYQEVGNETIADDDVQAIIRERTPHIWYDDYRTDYEAIGAASRLRATLDECEEAIDGIDSPERGFAMYAQHLYRADQTYREFVRAWKRQGRRAEASAIRDDLELRYSRFQSRLGETWQRQVDKLDYWGIKDVPVQRDFYRKYVHKTVDGGRKIAVIISDALRYEVAQSFADWMRSQNRWNATTEAQLSVLPSYTQLGMAALLPHRTLTFSTNDHYGVLVDGMPSQGADNRNAILAKVGGAAVKAEDLMRLNREDSRELVKSHKVIYVFHNTIDHAGESDEASTFDACERAIVELDGIVKKLANANVTNMIVTADHGFLYQDHDVADGEWLSEQPKGDAVWQRKRRFVIGSNLAESPSFTTFTAVQLGLEDADGEGVSVQVPVSIHRLRKQGSGVRYVHGGASLPEIVVPVVRISKGRSAAQDVRPVEFRILQQTDRITTGQLTVEFQQTEPVGDKVAQRTVFAGLYGVAGGDAVPISNEVPVTFLSESPEARDRHVAATFLLTSEADRFNDTMVELRLSERIAGSNQRRMLEQKADYLLKRSLFADDGFDF</sequence>
<dbReference type="AlphaFoldDB" id="A0A2M9H832"/>
<evidence type="ECO:0000313" key="2">
    <source>
        <dbReference type="Proteomes" id="UP000229095"/>
    </source>
</evidence>
<comment type="caution">
    <text evidence="1">The sequence shown here is derived from an EMBL/GenBank/DDBJ whole genome shotgun (WGS) entry which is preliminary data.</text>
</comment>